<keyword evidence="3" id="KW-1185">Reference proteome</keyword>
<feature type="transmembrane region" description="Helical" evidence="1">
    <location>
        <begin position="74"/>
        <end position="98"/>
    </location>
</feature>
<reference evidence="2 3" key="1">
    <citation type="submission" date="2018-03" db="EMBL/GenBank/DDBJ databases">
        <title>Comparative analysis of microorganisms from saline springs in Andes Mountain Range, Colombia.</title>
        <authorList>
            <person name="Rubin E."/>
        </authorList>
    </citation>
    <scope>NUCLEOTIDE SEQUENCE [LARGE SCALE GENOMIC DNA]</scope>
    <source>
        <strain evidence="2 3">CG 23</strain>
    </source>
</reference>
<keyword evidence="1" id="KW-1133">Transmembrane helix</keyword>
<dbReference type="RefSeq" id="WP_106268340.1">
    <property type="nucleotide sequence ID" value="NZ_PVTX01000008.1"/>
</dbReference>
<dbReference type="Gene3D" id="3.40.390.10">
    <property type="entry name" value="Collagenase (Catalytic Domain)"/>
    <property type="match status" value="1"/>
</dbReference>
<keyword evidence="1" id="KW-0472">Membrane</keyword>
<dbReference type="Proteomes" id="UP000239895">
    <property type="component" value="Unassembled WGS sequence"/>
</dbReference>
<sequence length="462" mass="52204">MAEICRDIDEWIEEEVSRPIEEWEERQEERCREEECNWWTLCLNKLFCWLVTVVVKVVRWALVTVGRWVTRTVCTVIAIVVDLVVAVLTGLWDVVAGIFTWDWERVWDGLVSIVGGVIVAVLGLLRVVFLVDTVDFVREEIQESQLRDHVRGLLARRFARDPEALAAARRATGVDHGAFGLRLQGRATRTFVRSDRIGPDSGVPELVRWHEDPSLDIDVRVLAGYDSEDFWKRGRPQVVGADEGQVDAYLRDRGGRSFRIYPMSESTLRHKLSVCAERSRELGLIYRFTVDEREVTDPAYVVLTAGQDDYDIDVLGRVNERVDPVGARQDLPTPHAGTVFAYEGSLIGLSAHLDDATGVDGTPFPGSFTSGVSVRDRVPDLIYEYVLAHELGHYFGLTHVDGYHRIMYTANPAAGTKAIRWWTLPSLLVLEQQPKFVLDEAKAVWDYVVAGFPTEALTTRAH</sequence>
<dbReference type="InterPro" id="IPR024079">
    <property type="entry name" value="MetalloPept_cat_dom_sf"/>
</dbReference>
<dbReference type="SUPFAM" id="SSF55486">
    <property type="entry name" value="Metalloproteases ('zincins'), catalytic domain"/>
    <property type="match status" value="1"/>
</dbReference>
<feature type="transmembrane region" description="Helical" evidence="1">
    <location>
        <begin position="110"/>
        <end position="131"/>
    </location>
</feature>
<gene>
    <name evidence="2" type="ORF">BCL65_1086</name>
</gene>
<protein>
    <recommendedName>
        <fullName evidence="4">Matrixin</fullName>
    </recommendedName>
</protein>
<evidence type="ECO:0000313" key="2">
    <source>
        <dbReference type="EMBL" id="PRZ05028.1"/>
    </source>
</evidence>
<evidence type="ECO:0008006" key="4">
    <source>
        <dbReference type="Google" id="ProtNLM"/>
    </source>
</evidence>
<organism evidence="2 3">
    <name type="scientific">Isoptericola halotolerans</name>
    <dbReference type="NCBI Taxonomy" id="300560"/>
    <lineage>
        <taxon>Bacteria</taxon>
        <taxon>Bacillati</taxon>
        <taxon>Actinomycetota</taxon>
        <taxon>Actinomycetes</taxon>
        <taxon>Micrococcales</taxon>
        <taxon>Promicromonosporaceae</taxon>
        <taxon>Isoptericola</taxon>
    </lineage>
</organism>
<keyword evidence="1" id="KW-0812">Transmembrane</keyword>
<evidence type="ECO:0000256" key="1">
    <source>
        <dbReference type="SAM" id="Phobius"/>
    </source>
</evidence>
<evidence type="ECO:0000313" key="3">
    <source>
        <dbReference type="Proteomes" id="UP000239895"/>
    </source>
</evidence>
<comment type="caution">
    <text evidence="2">The sequence shown here is derived from an EMBL/GenBank/DDBJ whole genome shotgun (WGS) entry which is preliminary data.</text>
</comment>
<accession>A0ABX5EDU3</accession>
<name>A0ABX5EDU3_9MICO</name>
<proteinExistence type="predicted"/>
<dbReference type="EMBL" id="PVTX01000008">
    <property type="protein sequence ID" value="PRZ05028.1"/>
    <property type="molecule type" value="Genomic_DNA"/>
</dbReference>